<sequence>MKRIVTALEKLTVGIGYAASVLIVPLILATCYEVFARYAFGSPTIWAFELGYSVMGVHFLLGAALTLQRGGHIRIDVLYGNFKPKTKATIDLFFYVIFLLPFLTIVSYWMLSYAFDSFVSGERTGQSAWNPVIWPFRIMISSAIALLTVQTIAEILKCVMTLRHADDQAEEA</sequence>
<keyword evidence="5 9" id="KW-0812">Transmembrane</keyword>
<keyword evidence="3" id="KW-1003">Cell membrane</keyword>
<dbReference type="Proteomes" id="UP000581135">
    <property type="component" value="Unassembled WGS sequence"/>
</dbReference>
<keyword evidence="7 9" id="KW-0472">Membrane</keyword>
<dbReference type="GO" id="GO:0022857">
    <property type="term" value="F:transmembrane transporter activity"/>
    <property type="evidence" value="ECO:0007669"/>
    <property type="project" value="UniProtKB-UniRule"/>
</dbReference>
<keyword evidence="2 9" id="KW-0813">Transport</keyword>
<evidence type="ECO:0000256" key="8">
    <source>
        <dbReference type="ARBA" id="ARBA00038436"/>
    </source>
</evidence>
<evidence type="ECO:0000259" key="10">
    <source>
        <dbReference type="Pfam" id="PF04290"/>
    </source>
</evidence>
<protein>
    <recommendedName>
        <fullName evidence="9">TRAP transporter small permease protein</fullName>
    </recommendedName>
</protein>
<dbReference type="InterPro" id="IPR007387">
    <property type="entry name" value="TRAP_DctQ"/>
</dbReference>
<dbReference type="PANTHER" id="PTHR35011">
    <property type="entry name" value="2,3-DIKETO-L-GULONATE TRAP TRANSPORTER SMALL PERMEASE PROTEIN YIAM"/>
    <property type="match status" value="1"/>
</dbReference>
<dbReference type="Pfam" id="PF04290">
    <property type="entry name" value="DctQ"/>
    <property type="match status" value="1"/>
</dbReference>
<evidence type="ECO:0000256" key="3">
    <source>
        <dbReference type="ARBA" id="ARBA00022475"/>
    </source>
</evidence>
<evidence type="ECO:0000256" key="4">
    <source>
        <dbReference type="ARBA" id="ARBA00022519"/>
    </source>
</evidence>
<organism evidence="11 12">
    <name type="scientific">Limibacillus halophilus</name>
    <dbReference type="NCBI Taxonomy" id="1579333"/>
    <lineage>
        <taxon>Bacteria</taxon>
        <taxon>Pseudomonadati</taxon>
        <taxon>Pseudomonadota</taxon>
        <taxon>Alphaproteobacteria</taxon>
        <taxon>Rhodospirillales</taxon>
        <taxon>Rhodovibrionaceae</taxon>
        <taxon>Limibacillus</taxon>
    </lineage>
</organism>
<dbReference type="GO" id="GO:0005886">
    <property type="term" value="C:plasma membrane"/>
    <property type="evidence" value="ECO:0007669"/>
    <property type="project" value="UniProtKB-SubCell"/>
</dbReference>
<comment type="similarity">
    <text evidence="8 9">Belongs to the TRAP transporter small permease family.</text>
</comment>
<feature type="domain" description="Tripartite ATP-independent periplasmic transporters DctQ component" evidence="10">
    <location>
        <begin position="26"/>
        <end position="158"/>
    </location>
</feature>
<proteinExistence type="inferred from homology"/>
<evidence type="ECO:0000256" key="7">
    <source>
        <dbReference type="ARBA" id="ARBA00023136"/>
    </source>
</evidence>
<dbReference type="AlphaFoldDB" id="A0A839SN24"/>
<evidence type="ECO:0000256" key="1">
    <source>
        <dbReference type="ARBA" id="ARBA00004429"/>
    </source>
</evidence>
<keyword evidence="12" id="KW-1185">Reference proteome</keyword>
<comment type="caution">
    <text evidence="11">The sequence shown here is derived from an EMBL/GenBank/DDBJ whole genome shotgun (WGS) entry which is preliminary data.</text>
</comment>
<accession>A0A839SN24</accession>
<evidence type="ECO:0000313" key="11">
    <source>
        <dbReference type="EMBL" id="MBB3064221.1"/>
    </source>
</evidence>
<feature type="transmembrane region" description="Helical" evidence="9">
    <location>
        <begin position="12"/>
        <end position="39"/>
    </location>
</feature>
<feature type="transmembrane region" description="Helical" evidence="9">
    <location>
        <begin position="45"/>
        <end position="67"/>
    </location>
</feature>
<dbReference type="EMBL" id="JACHXA010000001">
    <property type="protein sequence ID" value="MBB3064221.1"/>
    <property type="molecule type" value="Genomic_DNA"/>
</dbReference>
<comment type="subunit">
    <text evidence="9">The complex comprises the extracytoplasmic solute receptor protein and the two transmembrane proteins.</text>
</comment>
<keyword evidence="4 9" id="KW-0997">Cell inner membrane</keyword>
<dbReference type="RefSeq" id="WP_183415024.1">
    <property type="nucleotide sequence ID" value="NZ_JACHXA010000001.1"/>
</dbReference>
<evidence type="ECO:0000313" key="12">
    <source>
        <dbReference type="Proteomes" id="UP000581135"/>
    </source>
</evidence>
<comment type="function">
    <text evidence="9">Part of the tripartite ATP-independent periplasmic (TRAP) transport system.</text>
</comment>
<feature type="transmembrane region" description="Helical" evidence="9">
    <location>
        <begin position="131"/>
        <end position="153"/>
    </location>
</feature>
<dbReference type="PANTHER" id="PTHR35011:SF4">
    <property type="entry name" value="SLL1102 PROTEIN"/>
    <property type="match status" value="1"/>
</dbReference>
<evidence type="ECO:0000256" key="5">
    <source>
        <dbReference type="ARBA" id="ARBA00022692"/>
    </source>
</evidence>
<gene>
    <name evidence="11" type="ORF">FHR98_000486</name>
</gene>
<dbReference type="InterPro" id="IPR055348">
    <property type="entry name" value="DctQ"/>
</dbReference>
<keyword evidence="6 9" id="KW-1133">Transmembrane helix</keyword>
<evidence type="ECO:0000256" key="2">
    <source>
        <dbReference type="ARBA" id="ARBA00022448"/>
    </source>
</evidence>
<evidence type="ECO:0000256" key="6">
    <source>
        <dbReference type="ARBA" id="ARBA00022989"/>
    </source>
</evidence>
<feature type="transmembrane region" description="Helical" evidence="9">
    <location>
        <begin position="88"/>
        <end position="111"/>
    </location>
</feature>
<comment type="subcellular location">
    <subcellularLocation>
        <location evidence="1 9">Cell inner membrane</location>
        <topology evidence="1 9">Multi-pass membrane protein</topology>
    </subcellularLocation>
</comment>
<reference evidence="11 12" key="1">
    <citation type="submission" date="2020-08" db="EMBL/GenBank/DDBJ databases">
        <title>Genomic Encyclopedia of Type Strains, Phase III (KMG-III): the genomes of soil and plant-associated and newly described type strains.</title>
        <authorList>
            <person name="Whitman W."/>
        </authorList>
    </citation>
    <scope>NUCLEOTIDE SEQUENCE [LARGE SCALE GENOMIC DNA]</scope>
    <source>
        <strain evidence="11 12">CECT 8803</strain>
    </source>
</reference>
<name>A0A839SN24_9PROT</name>
<evidence type="ECO:0000256" key="9">
    <source>
        <dbReference type="RuleBase" id="RU369079"/>
    </source>
</evidence>